<accession>A0AAD9H4P3</accession>
<gene>
    <name evidence="1" type="ORF">LX32DRAFT_699384</name>
</gene>
<dbReference type="Proteomes" id="UP001232148">
    <property type="component" value="Unassembled WGS sequence"/>
</dbReference>
<dbReference type="AlphaFoldDB" id="A0AAD9H4P3"/>
<protein>
    <submittedName>
        <fullName evidence="1">Uncharacterized protein</fullName>
    </submittedName>
</protein>
<dbReference type="EMBL" id="MU843103">
    <property type="protein sequence ID" value="KAK2021454.1"/>
    <property type="molecule type" value="Genomic_DNA"/>
</dbReference>
<evidence type="ECO:0000313" key="1">
    <source>
        <dbReference type="EMBL" id="KAK2021454.1"/>
    </source>
</evidence>
<reference evidence="1" key="1">
    <citation type="submission" date="2021-06" db="EMBL/GenBank/DDBJ databases">
        <title>Comparative genomics, transcriptomics and evolutionary studies reveal genomic signatures of adaptation to plant cell wall in hemibiotrophic fungi.</title>
        <authorList>
            <consortium name="DOE Joint Genome Institute"/>
            <person name="Baroncelli R."/>
            <person name="Diaz J.F."/>
            <person name="Benocci T."/>
            <person name="Peng M."/>
            <person name="Battaglia E."/>
            <person name="Haridas S."/>
            <person name="Andreopoulos W."/>
            <person name="Labutti K."/>
            <person name="Pangilinan J."/>
            <person name="Floch G.L."/>
            <person name="Makela M.R."/>
            <person name="Henrissat B."/>
            <person name="Grigoriev I.V."/>
            <person name="Crouch J.A."/>
            <person name="De Vries R.P."/>
            <person name="Sukno S.A."/>
            <person name="Thon M.R."/>
        </authorList>
    </citation>
    <scope>NUCLEOTIDE SEQUENCE</scope>
    <source>
        <strain evidence="1">MAFF235873</strain>
    </source>
</reference>
<evidence type="ECO:0000313" key="2">
    <source>
        <dbReference type="Proteomes" id="UP001232148"/>
    </source>
</evidence>
<name>A0AAD9H4P3_9PEZI</name>
<feature type="non-terminal residue" evidence="1">
    <location>
        <position position="58"/>
    </location>
</feature>
<proteinExistence type="predicted"/>
<comment type="caution">
    <text evidence="1">The sequence shown here is derived from an EMBL/GenBank/DDBJ whole genome shotgun (WGS) entry which is preliminary data.</text>
</comment>
<sequence>MDALPGGAESLRFARYTDDGIFGGASPARQLFYAMVSLASGLYRDVEAQADAELRRVG</sequence>
<organism evidence="1 2">
    <name type="scientific">Colletotrichum zoysiae</name>
    <dbReference type="NCBI Taxonomy" id="1216348"/>
    <lineage>
        <taxon>Eukaryota</taxon>
        <taxon>Fungi</taxon>
        <taxon>Dikarya</taxon>
        <taxon>Ascomycota</taxon>
        <taxon>Pezizomycotina</taxon>
        <taxon>Sordariomycetes</taxon>
        <taxon>Hypocreomycetidae</taxon>
        <taxon>Glomerellales</taxon>
        <taxon>Glomerellaceae</taxon>
        <taxon>Colletotrichum</taxon>
        <taxon>Colletotrichum graminicola species complex</taxon>
    </lineage>
</organism>
<keyword evidence="2" id="KW-1185">Reference proteome</keyword>